<dbReference type="InterPro" id="IPR041298">
    <property type="entry name" value="UBZ3"/>
</dbReference>
<evidence type="ECO:0000256" key="2">
    <source>
        <dbReference type="ARBA" id="ARBA00022679"/>
    </source>
</evidence>
<proteinExistence type="predicted"/>
<evidence type="ECO:0000256" key="6">
    <source>
        <dbReference type="ARBA" id="ARBA00023242"/>
    </source>
</evidence>
<dbReference type="GO" id="GO:0046872">
    <property type="term" value="F:metal ion binding"/>
    <property type="evidence" value="ECO:0007669"/>
    <property type="project" value="UniProtKB-KW"/>
</dbReference>
<dbReference type="GO" id="GO:0016740">
    <property type="term" value="F:transferase activity"/>
    <property type="evidence" value="ECO:0007669"/>
    <property type="project" value="UniProtKB-KW"/>
</dbReference>
<dbReference type="GO" id="GO:0005634">
    <property type="term" value="C:nucleus"/>
    <property type="evidence" value="ECO:0007669"/>
    <property type="project" value="UniProtKB-SubCell"/>
</dbReference>
<evidence type="ECO:0000256" key="1">
    <source>
        <dbReference type="ARBA" id="ARBA00004123"/>
    </source>
</evidence>
<dbReference type="PANTHER" id="PTHR45873:SF1">
    <property type="entry name" value="DNA POLYMERASE ETA"/>
    <property type="match status" value="1"/>
</dbReference>
<feature type="compositionally biased region" description="Basic and acidic residues" evidence="7">
    <location>
        <begin position="434"/>
        <end position="445"/>
    </location>
</feature>
<feature type="compositionally biased region" description="Basic residues" evidence="7">
    <location>
        <begin position="447"/>
        <end position="459"/>
    </location>
</feature>
<dbReference type="EMBL" id="JBJKFK010000584">
    <property type="protein sequence ID" value="KAL3316198.1"/>
    <property type="molecule type" value="Genomic_DNA"/>
</dbReference>
<name>A0ABD2Q9W9_9PLAT</name>
<evidence type="ECO:0000256" key="3">
    <source>
        <dbReference type="ARBA" id="ARBA00022723"/>
    </source>
</evidence>
<keyword evidence="3" id="KW-0479">Metal-binding</keyword>
<evidence type="ECO:0000256" key="7">
    <source>
        <dbReference type="SAM" id="MobiDB-lite"/>
    </source>
</evidence>
<keyword evidence="2" id="KW-0808">Transferase</keyword>
<keyword evidence="6" id="KW-0539">Nucleus</keyword>
<dbReference type="FunFam" id="1.10.150.20:FF:000014">
    <property type="entry name" value="Polymerase (DNA directed), eta"/>
    <property type="match status" value="1"/>
</dbReference>
<evidence type="ECO:0000313" key="10">
    <source>
        <dbReference type="Proteomes" id="UP001626550"/>
    </source>
</evidence>
<dbReference type="PANTHER" id="PTHR45873">
    <property type="entry name" value="DNA POLYMERASE ETA"/>
    <property type="match status" value="1"/>
</dbReference>
<dbReference type="Proteomes" id="UP001626550">
    <property type="component" value="Unassembled WGS sequence"/>
</dbReference>
<keyword evidence="4" id="KW-0227">DNA damage</keyword>
<feature type="domain" description="UBZ3-type" evidence="8">
    <location>
        <begin position="388"/>
        <end position="422"/>
    </location>
</feature>
<evidence type="ECO:0000259" key="8">
    <source>
        <dbReference type="PROSITE" id="PS51907"/>
    </source>
</evidence>
<dbReference type="Gene3D" id="1.10.150.20">
    <property type="entry name" value="5' to 3' exonuclease, C-terminal subdomain"/>
    <property type="match status" value="1"/>
</dbReference>
<protein>
    <recommendedName>
        <fullName evidence="8">UBZ3-type domain-containing protein</fullName>
    </recommendedName>
</protein>
<dbReference type="Gene3D" id="3.30.1490.100">
    <property type="entry name" value="DNA polymerase, Y-family, little finger domain"/>
    <property type="match status" value="1"/>
</dbReference>
<dbReference type="Pfam" id="PF21704">
    <property type="entry name" value="POLH-Rev1_HhH"/>
    <property type="match status" value="1"/>
</dbReference>
<keyword evidence="5" id="KW-0234">DNA repair</keyword>
<evidence type="ECO:0000313" key="9">
    <source>
        <dbReference type="EMBL" id="KAL3316198.1"/>
    </source>
</evidence>
<comment type="caution">
    <text evidence="9">The sequence shown here is derived from an EMBL/GenBank/DDBJ whole genome shotgun (WGS) entry which is preliminary data.</text>
</comment>
<dbReference type="InterPro" id="IPR036775">
    <property type="entry name" value="DNA_pol_Y-fam_lit_finger_sf"/>
</dbReference>
<dbReference type="SUPFAM" id="SSF56672">
    <property type="entry name" value="DNA/RNA polymerases"/>
    <property type="match status" value="1"/>
</dbReference>
<evidence type="ECO:0000256" key="5">
    <source>
        <dbReference type="ARBA" id="ARBA00023204"/>
    </source>
</evidence>
<dbReference type="SUPFAM" id="SSF100879">
    <property type="entry name" value="Lesion bypass DNA polymerase (Y-family), little finger domain"/>
    <property type="match status" value="1"/>
</dbReference>
<dbReference type="InterPro" id="IPR043502">
    <property type="entry name" value="DNA/RNA_pol_sf"/>
</dbReference>
<feature type="region of interest" description="Disordered" evidence="7">
    <location>
        <begin position="325"/>
        <end position="362"/>
    </location>
</feature>
<dbReference type="Pfam" id="PF18439">
    <property type="entry name" value="zf_UBZ"/>
    <property type="match status" value="1"/>
</dbReference>
<dbReference type="GO" id="GO:0006281">
    <property type="term" value="P:DNA repair"/>
    <property type="evidence" value="ECO:0007669"/>
    <property type="project" value="UniProtKB-KW"/>
</dbReference>
<accession>A0ABD2Q9W9</accession>
<dbReference type="GO" id="GO:0071897">
    <property type="term" value="P:DNA biosynthetic process"/>
    <property type="evidence" value="ECO:0007669"/>
    <property type="project" value="UniProtKB-ARBA"/>
</dbReference>
<keyword evidence="10" id="KW-1185">Reference proteome</keyword>
<gene>
    <name evidence="9" type="ORF">Ciccas_005159</name>
</gene>
<evidence type="ECO:0000256" key="4">
    <source>
        <dbReference type="ARBA" id="ARBA00022763"/>
    </source>
</evidence>
<organism evidence="9 10">
    <name type="scientific">Cichlidogyrus casuarinus</name>
    <dbReference type="NCBI Taxonomy" id="1844966"/>
    <lineage>
        <taxon>Eukaryota</taxon>
        <taxon>Metazoa</taxon>
        <taxon>Spiralia</taxon>
        <taxon>Lophotrochozoa</taxon>
        <taxon>Platyhelminthes</taxon>
        <taxon>Monogenea</taxon>
        <taxon>Monopisthocotylea</taxon>
        <taxon>Dactylogyridea</taxon>
        <taxon>Ancyrocephalidae</taxon>
        <taxon>Cichlidogyrus</taxon>
    </lineage>
</organism>
<dbReference type="PROSITE" id="PS51907">
    <property type="entry name" value="ZF_UBZ3"/>
    <property type="match status" value="1"/>
</dbReference>
<sequence>MHFLDLVRLRASTEQILKKCSAIESSHIVVAPECQALFSDSSDQGKTSVSLERTDWQEKLGSLSQTGKELVACVGLADEIRRKIFETTGFRRNFGGKLGLHIIEKYQVKNLGELTRFSLKEFSEEFGPKTAQWLYDICRGKENEPVESRLIAKSIGCSKQFMGKSSLRNEAQVTHWLSVLAQELVERVVRDKECNKRVPTKLSVYVRVIRPIPPNETSTSIKFKYPSVLLTKNNEFITAISRAVSTLNISSIFSYSEQDTFLNVKIAQVSINSFRDEFTVDNETKEWNPPVVGLGLNAHKFQEFSGSGSRDIRDLFSKMQENSFKNIPSTSTFSSPEKSPRKSPQKKPQEQSTSEISPQKELNEEILVQYDENSNSLDVDLFAQHKPKPGQWTVCQECGSRVSLIGLDEHMDFHFALRLQKEWSKEANSAEQDPDVHIMGEEPKPKPPTKRPKRGRPPTKKVTTLSKQPTLDKFLVRSPTKN</sequence>
<reference evidence="9 10" key="1">
    <citation type="submission" date="2024-11" db="EMBL/GenBank/DDBJ databases">
        <title>Adaptive evolution of stress response genes in parasites aligns with host niche diversity.</title>
        <authorList>
            <person name="Hahn C."/>
            <person name="Resl P."/>
        </authorList>
    </citation>
    <scope>NUCLEOTIDE SEQUENCE [LARGE SCALE GENOMIC DNA]</scope>
    <source>
        <strain evidence="9">EGGRZ-B1_66</strain>
        <tissue evidence="9">Body</tissue>
    </source>
</reference>
<dbReference type="InterPro" id="IPR017961">
    <property type="entry name" value="DNA_pol_Y-fam_little_finger"/>
</dbReference>
<dbReference type="GO" id="GO:0006301">
    <property type="term" value="P:DNA damage tolerance"/>
    <property type="evidence" value="ECO:0007669"/>
    <property type="project" value="UniProtKB-ARBA"/>
</dbReference>
<dbReference type="Pfam" id="PF11799">
    <property type="entry name" value="IMS_C"/>
    <property type="match status" value="1"/>
</dbReference>
<feature type="region of interest" description="Disordered" evidence="7">
    <location>
        <begin position="426"/>
        <end position="482"/>
    </location>
</feature>
<comment type="subcellular location">
    <subcellularLocation>
        <location evidence="1">Nucleus</location>
    </subcellularLocation>
</comment>
<dbReference type="AlphaFoldDB" id="A0ABD2Q9W9"/>
<dbReference type="InterPro" id="IPR052230">
    <property type="entry name" value="DNA_polymerase_eta"/>
</dbReference>